<keyword evidence="4" id="KW-1185">Reference proteome</keyword>
<comment type="caution">
    <text evidence="3">The sequence shown here is derived from an EMBL/GenBank/DDBJ whole genome shotgun (WGS) entry which is preliminary data.</text>
</comment>
<reference evidence="4" key="1">
    <citation type="journal article" date="2019" name="Int. J. Syst. Evol. Microbiol.">
        <title>The Global Catalogue of Microorganisms (GCM) 10K type strain sequencing project: providing services to taxonomists for standard genome sequencing and annotation.</title>
        <authorList>
            <consortium name="The Broad Institute Genomics Platform"/>
            <consortium name="The Broad Institute Genome Sequencing Center for Infectious Disease"/>
            <person name="Wu L."/>
            <person name="Ma J."/>
        </authorList>
    </citation>
    <scope>NUCLEOTIDE SEQUENCE [LARGE SCALE GENOMIC DNA]</scope>
    <source>
        <strain evidence="4">NBRC 111756</strain>
    </source>
</reference>
<evidence type="ECO:0000256" key="2">
    <source>
        <dbReference type="SAM" id="SignalP"/>
    </source>
</evidence>
<accession>A0ABW2A6U2</accession>
<dbReference type="RefSeq" id="WP_379911508.1">
    <property type="nucleotide sequence ID" value="NZ_JBHSWE010000001.1"/>
</dbReference>
<dbReference type="Proteomes" id="UP001596422">
    <property type="component" value="Unassembled WGS sequence"/>
</dbReference>
<name>A0ABW2A6U2_9GAMM</name>
<feature type="signal peptide" evidence="2">
    <location>
        <begin position="1"/>
        <end position="21"/>
    </location>
</feature>
<protein>
    <submittedName>
        <fullName evidence="3">Uncharacterized protein</fullName>
    </submittedName>
</protein>
<feature type="region of interest" description="Disordered" evidence="1">
    <location>
        <begin position="89"/>
        <end position="108"/>
    </location>
</feature>
<feature type="chain" id="PRO_5046557604" evidence="2">
    <location>
        <begin position="22"/>
        <end position="108"/>
    </location>
</feature>
<organism evidence="3 4">
    <name type="scientific">Marinobacterium aestuariivivens</name>
    <dbReference type="NCBI Taxonomy" id="1698799"/>
    <lineage>
        <taxon>Bacteria</taxon>
        <taxon>Pseudomonadati</taxon>
        <taxon>Pseudomonadota</taxon>
        <taxon>Gammaproteobacteria</taxon>
        <taxon>Oceanospirillales</taxon>
        <taxon>Oceanospirillaceae</taxon>
        <taxon>Marinobacterium</taxon>
    </lineage>
</organism>
<evidence type="ECO:0000256" key="1">
    <source>
        <dbReference type="SAM" id="MobiDB-lite"/>
    </source>
</evidence>
<sequence>MTPTASSGCLARIGAGLALLAALLAGCATQPPVFPPGPLTGCLVRFEAADRQIRQAGVEDQGFPRVPGFPFLRTSRLLASFSQEPMAPEQFGAMRSPLSEDATSMIPV</sequence>
<gene>
    <name evidence="3" type="ORF">ACFQDL_25770</name>
</gene>
<evidence type="ECO:0000313" key="4">
    <source>
        <dbReference type="Proteomes" id="UP001596422"/>
    </source>
</evidence>
<evidence type="ECO:0000313" key="3">
    <source>
        <dbReference type="EMBL" id="MFC6673116.1"/>
    </source>
</evidence>
<proteinExistence type="predicted"/>
<dbReference type="EMBL" id="JBHSWE010000001">
    <property type="protein sequence ID" value="MFC6673116.1"/>
    <property type="molecule type" value="Genomic_DNA"/>
</dbReference>
<keyword evidence="2" id="KW-0732">Signal</keyword>